<feature type="region of interest" description="Disordered" evidence="1">
    <location>
        <begin position="38"/>
        <end position="71"/>
    </location>
</feature>
<dbReference type="InterPro" id="IPR024255">
    <property type="entry name" value="GerPB"/>
</dbReference>
<reference evidence="3" key="1">
    <citation type="journal article" date="2019" name="Int. J. Syst. Evol. Microbiol.">
        <title>The Global Catalogue of Microorganisms (GCM) 10K type strain sequencing project: providing services to taxonomists for standard genome sequencing and annotation.</title>
        <authorList>
            <consortium name="The Broad Institute Genomics Platform"/>
            <consortium name="The Broad Institute Genome Sequencing Center for Infectious Disease"/>
            <person name="Wu L."/>
            <person name="Ma J."/>
        </authorList>
    </citation>
    <scope>NUCLEOTIDE SEQUENCE [LARGE SCALE GENOMIC DNA]</scope>
    <source>
        <strain evidence="3">TISTR 1858</strain>
    </source>
</reference>
<name>A0ABW5Q3V0_9BACI</name>
<sequence>MNITVHQSISIYMIKVGAITNSSILQIGSTGSFQAQSTVQNTGGFTEPAEEAEPGAGDFAQQASPIIPLNR</sequence>
<dbReference type="Proteomes" id="UP001597451">
    <property type="component" value="Unassembled WGS sequence"/>
</dbReference>
<accession>A0ABW5Q3V0</accession>
<gene>
    <name evidence="2" type="ORF">ACFSUN_16240</name>
</gene>
<comment type="caution">
    <text evidence="2">The sequence shown here is derived from an EMBL/GenBank/DDBJ whole genome shotgun (WGS) entry which is preliminary data.</text>
</comment>
<keyword evidence="3" id="KW-1185">Reference proteome</keyword>
<dbReference type="EMBL" id="JBHUMX010000041">
    <property type="protein sequence ID" value="MFD2630337.1"/>
    <property type="molecule type" value="Genomic_DNA"/>
</dbReference>
<dbReference type="RefSeq" id="WP_379563456.1">
    <property type="nucleotide sequence ID" value="NZ_CP085256.1"/>
</dbReference>
<proteinExistence type="predicted"/>
<evidence type="ECO:0000313" key="2">
    <source>
        <dbReference type="EMBL" id="MFD2630337.1"/>
    </source>
</evidence>
<evidence type="ECO:0000313" key="3">
    <source>
        <dbReference type="Proteomes" id="UP001597451"/>
    </source>
</evidence>
<protein>
    <submittedName>
        <fullName evidence="2">Spore germination protein GerPB</fullName>
    </submittedName>
</protein>
<evidence type="ECO:0000256" key="1">
    <source>
        <dbReference type="SAM" id="MobiDB-lite"/>
    </source>
</evidence>
<dbReference type="Pfam" id="PF10803">
    <property type="entry name" value="GerPB"/>
    <property type="match status" value="1"/>
</dbReference>
<organism evidence="2 3">
    <name type="scientific">Oceanobacillus kapialis</name>
    <dbReference type="NCBI Taxonomy" id="481353"/>
    <lineage>
        <taxon>Bacteria</taxon>
        <taxon>Bacillati</taxon>
        <taxon>Bacillota</taxon>
        <taxon>Bacilli</taxon>
        <taxon>Bacillales</taxon>
        <taxon>Bacillaceae</taxon>
        <taxon>Oceanobacillus</taxon>
    </lineage>
</organism>